<dbReference type="InterPro" id="IPR038765">
    <property type="entry name" value="Papain-like_cys_pep_sf"/>
</dbReference>
<evidence type="ECO:0000259" key="6">
    <source>
        <dbReference type="PROSITE" id="PS51935"/>
    </source>
</evidence>
<dbReference type="Pfam" id="PF00877">
    <property type="entry name" value="NLPC_P60"/>
    <property type="match status" value="1"/>
</dbReference>
<evidence type="ECO:0000256" key="2">
    <source>
        <dbReference type="ARBA" id="ARBA00022670"/>
    </source>
</evidence>
<evidence type="ECO:0000313" key="8">
    <source>
        <dbReference type="Proteomes" id="UP000427071"/>
    </source>
</evidence>
<evidence type="ECO:0000313" key="7">
    <source>
        <dbReference type="EMBL" id="QGU02753.1"/>
    </source>
</evidence>
<evidence type="ECO:0000256" key="4">
    <source>
        <dbReference type="ARBA" id="ARBA00022807"/>
    </source>
</evidence>
<dbReference type="KEGG" id="ckw:CKALI_09490"/>
<dbReference type="AlphaFoldDB" id="A0A6B8VF10"/>
<proteinExistence type="inferred from homology"/>
<dbReference type="EMBL" id="CP046452">
    <property type="protein sequence ID" value="QGU02753.1"/>
    <property type="molecule type" value="Genomic_DNA"/>
</dbReference>
<keyword evidence="8" id="KW-1185">Reference proteome</keyword>
<dbReference type="SUPFAM" id="SSF54001">
    <property type="entry name" value="Cysteine proteinases"/>
    <property type="match status" value="1"/>
</dbReference>
<feature type="compositionally biased region" description="Polar residues" evidence="5">
    <location>
        <begin position="169"/>
        <end position="184"/>
    </location>
</feature>
<keyword evidence="4" id="KW-0788">Thiol protease</keyword>
<dbReference type="PANTHER" id="PTHR47359">
    <property type="entry name" value="PEPTIDOGLYCAN DL-ENDOPEPTIDASE CWLO"/>
    <property type="match status" value="1"/>
</dbReference>
<sequence>MIDLVSPLKAIDALVPGPIELAVSELPSLSPAQELARTLGADPTAVTALYTLVTVGRERVGSIVEEAKPLLLAAGRDLFDIGADFLRSAIRIIPSMFLPIPGARAKALAELSVLTFSALAQAKQRIDNLAQELAPLVLQLSKVGTEPVAELPPPVLEPTATPSAEPVFTPSSHETSSNAQGESAVQAALTQLGTPYVWGGTTPGVGFDCSGFTQWAWRQAGVELPRLAEEQTIGRPVAHNELQAGDLVVWDGHVAMYDGNGHIIEAGDPVSRNPLRQTNMGMAFKGYYRPTG</sequence>
<feature type="domain" description="NlpC/P60" evidence="6">
    <location>
        <begin position="178"/>
        <end position="292"/>
    </location>
</feature>
<name>A0A6B8VF10_9CORY</name>
<dbReference type="RefSeq" id="WP_156193104.1">
    <property type="nucleotide sequence ID" value="NZ_CP046452.1"/>
</dbReference>
<dbReference type="GO" id="GO:0006508">
    <property type="term" value="P:proteolysis"/>
    <property type="evidence" value="ECO:0007669"/>
    <property type="project" value="UniProtKB-KW"/>
</dbReference>
<dbReference type="PROSITE" id="PS51935">
    <property type="entry name" value="NLPC_P60"/>
    <property type="match status" value="1"/>
</dbReference>
<evidence type="ECO:0000256" key="1">
    <source>
        <dbReference type="ARBA" id="ARBA00007074"/>
    </source>
</evidence>
<organism evidence="7 8">
    <name type="scientific">Corynebacterium kalinowskii</name>
    <dbReference type="NCBI Taxonomy" id="2675216"/>
    <lineage>
        <taxon>Bacteria</taxon>
        <taxon>Bacillati</taxon>
        <taxon>Actinomycetota</taxon>
        <taxon>Actinomycetes</taxon>
        <taxon>Mycobacteriales</taxon>
        <taxon>Corynebacteriaceae</taxon>
        <taxon>Corynebacterium</taxon>
    </lineage>
</organism>
<protein>
    <submittedName>
        <fullName evidence="7">Endopeptidase</fullName>
        <ecNumber evidence="7">3.4.-.-</ecNumber>
    </submittedName>
</protein>
<dbReference type="PANTHER" id="PTHR47359:SF3">
    <property type="entry name" value="NLP_P60 DOMAIN-CONTAINING PROTEIN-RELATED"/>
    <property type="match status" value="1"/>
</dbReference>
<keyword evidence="2" id="KW-0645">Protease</keyword>
<dbReference type="EC" id="3.4.-.-" evidence="7"/>
<reference evidence="8" key="1">
    <citation type="submission" date="2019-11" db="EMBL/GenBank/DDBJ databases">
        <title>Complete genome sequence of Corynebacterium kalinowskii 1959, a novel Corynebacterium species isolated from soil of a small paddock in Vilsendorf, Germany.</title>
        <authorList>
            <person name="Schaffert L."/>
            <person name="Ruwe M."/>
            <person name="Milse J."/>
            <person name="Hanuschka K."/>
            <person name="Ortseifen V."/>
            <person name="Droste J."/>
            <person name="Brandt D."/>
            <person name="Schlueter L."/>
            <person name="Kutter Y."/>
            <person name="Vinke S."/>
            <person name="Viehoefer P."/>
            <person name="Jacob L."/>
            <person name="Luebke N.-C."/>
            <person name="Schulte-Berndt E."/>
            <person name="Hain C."/>
            <person name="Linder M."/>
            <person name="Schmidt P."/>
            <person name="Wollenschlaeger L."/>
            <person name="Luttermann T."/>
            <person name="Thieme E."/>
            <person name="Hassa J."/>
            <person name="Haak M."/>
            <person name="Wittchen M."/>
            <person name="Mentz A."/>
            <person name="Persicke M."/>
            <person name="Busche T."/>
            <person name="Ruckert C."/>
        </authorList>
    </citation>
    <scope>NUCLEOTIDE SEQUENCE [LARGE SCALE GENOMIC DNA]</scope>
    <source>
        <strain evidence="8">1959</strain>
    </source>
</reference>
<accession>A0A6B8VF10</accession>
<dbReference type="Gene3D" id="3.90.1720.10">
    <property type="entry name" value="endopeptidase domain like (from Nostoc punctiforme)"/>
    <property type="match status" value="1"/>
</dbReference>
<evidence type="ECO:0000256" key="5">
    <source>
        <dbReference type="SAM" id="MobiDB-lite"/>
    </source>
</evidence>
<keyword evidence="3 7" id="KW-0378">Hydrolase</keyword>
<gene>
    <name evidence="7" type="ORF">CKALI_09490</name>
</gene>
<evidence type="ECO:0000256" key="3">
    <source>
        <dbReference type="ARBA" id="ARBA00022801"/>
    </source>
</evidence>
<dbReference type="InterPro" id="IPR000064">
    <property type="entry name" value="NLP_P60_dom"/>
</dbReference>
<dbReference type="GO" id="GO:0008234">
    <property type="term" value="F:cysteine-type peptidase activity"/>
    <property type="evidence" value="ECO:0007669"/>
    <property type="project" value="UniProtKB-KW"/>
</dbReference>
<dbReference type="InterPro" id="IPR051794">
    <property type="entry name" value="PG_Endopeptidase_C40"/>
</dbReference>
<comment type="similarity">
    <text evidence="1">Belongs to the peptidase C40 family.</text>
</comment>
<dbReference type="Proteomes" id="UP000427071">
    <property type="component" value="Chromosome"/>
</dbReference>
<feature type="region of interest" description="Disordered" evidence="5">
    <location>
        <begin position="149"/>
        <end position="184"/>
    </location>
</feature>